<reference evidence="1" key="1">
    <citation type="submission" date="2021-10" db="EMBL/GenBank/DDBJ databases">
        <authorList>
            <person name="Criscuolo A."/>
        </authorList>
    </citation>
    <scope>NUCLEOTIDE SEQUENCE</scope>
    <source>
        <strain evidence="1">CIP111885</strain>
    </source>
</reference>
<dbReference type="NCBIfam" id="TIGR04398">
    <property type="entry name" value="SLAP_DUP"/>
    <property type="match status" value="2"/>
</dbReference>
<evidence type="ECO:0000313" key="1">
    <source>
        <dbReference type="EMBL" id="CAG9606620.1"/>
    </source>
</evidence>
<dbReference type="AlphaFoldDB" id="A0A9C7G6U6"/>
<evidence type="ECO:0000313" key="2">
    <source>
        <dbReference type="Proteomes" id="UP000789845"/>
    </source>
</evidence>
<dbReference type="InterPro" id="IPR030910">
    <property type="entry name" value="SLAP_dom"/>
</dbReference>
<sequence>MLSFFKKKNNKKQGSDSVIDSKTLLGDNAAEASTVQSVTTELYYTPDMTISQEDRYYFQFLHNELPPLKPNQIALAGIELKQEGPEWHVIAFVRNSVAAGIRFTHMPLTLIGPNGEKLGQKTFDLSFLGELPGNTSTPWMFIFDQSDMFTKEVPTEDWKLAFEIRPPHQLDLAESWELNLPHEEKDSLKKLVEETLPPPKVGEVNFTGIQVKFAEDGSLRTTVLIRNGNNFDINIQQVPLFVEDANGLIVAQGIFELQDFGVKSNASKPWTFIFPKEMITKEAMDLSKWKVYPPKPTEQK</sequence>
<dbReference type="EMBL" id="CAKJTG010000002">
    <property type="protein sequence ID" value="CAG9606620.1"/>
    <property type="molecule type" value="Genomic_DNA"/>
</dbReference>
<dbReference type="Proteomes" id="UP000789845">
    <property type="component" value="Unassembled WGS sequence"/>
</dbReference>
<evidence type="ECO:0008006" key="3">
    <source>
        <dbReference type="Google" id="ProtNLM"/>
    </source>
</evidence>
<gene>
    <name evidence="1" type="ORF">NEOCIP111885_00308</name>
</gene>
<proteinExistence type="predicted"/>
<organism evidence="1 2">
    <name type="scientific">Pseudoneobacillus rhizosphaerae</name>
    <dbReference type="NCBI Taxonomy" id="2880968"/>
    <lineage>
        <taxon>Bacteria</taxon>
        <taxon>Bacillati</taxon>
        <taxon>Bacillota</taxon>
        <taxon>Bacilli</taxon>
        <taxon>Bacillales</taxon>
        <taxon>Bacillaceae</taxon>
        <taxon>Pseudoneobacillus</taxon>
    </lineage>
</organism>
<comment type="caution">
    <text evidence="1">The sequence shown here is derived from an EMBL/GenBank/DDBJ whole genome shotgun (WGS) entry which is preliminary data.</text>
</comment>
<dbReference type="NCBIfam" id="TIGR04399">
    <property type="entry name" value="acc_Sec_SLAP"/>
    <property type="match status" value="1"/>
</dbReference>
<name>A0A9C7G6U6_9BACI</name>
<keyword evidence="2" id="KW-1185">Reference proteome</keyword>
<accession>A0A9C7G6U6</accession>
<dbReference type="RefSeq" id="WP_230494909.1">
    <property type="nucleotide sequence ID" value="NZ_CAKJTG010000002.1"/>
</dbReference>
<dbReference type="InterPro" id="IPR030911">
    <property type="entry name" value="Sec_acc_SLAP"/>
</dbReference>
<protein>
    <recommendedName>
        <fullName evidence="3">Accessory Sec system S-layer assembly protein</fullName>
    </recommendedName>
</protein>